<dbReference type="GO" id="GO:0005524">
    <property type="term" value="F:ATP binding"/>
    <property type="evidence" value="ECO:0007669"/>
    <property type="project" value="UniProtKB-UniRule"/>
</dbReference>
<dbReference type="HAMAP" id="MF_00096">
    <property type="entry name" value="MutS"/>
    <property type="match status" value="1"/>
</dbReference>
<dbReference type="NCBIfam" id="TIGR01070">
    <property type="entry name" value="mutS1"/>
    <property type="match status" value="1"/>
</dbReference>
<dbReference type="Gene3D" id="3.40.50.300">
    <property type="entry name" value="P-loop containing nucleotide triphosphate hydrolases"/>
    <property type="match status" value="1"/>
</dbReference>
<evidence type="ECO:0000256" key="10">
    <source>
        <dbReference type="RuleBase" id="RU003756"/>
    </source>
</evidence>
<dbReference type="GO" id="GO:0140664">
    <property type="term" value="F:ATP-dependent DNA damage sensor activity"/>
    <property type="evidence" value="ECO:0007669"/>
    <property type="project" value="InterPro"/>
</dbReference>
<evidence type="ECO:0000256" key="1">
    <source>
        <dbReference type="ARBA" id="ARBA00006271"/>
    </source>
</evidence>
<dbReference type="Pfam" id="PF05188">
    <property type="entry name" value="MutS_II"/>
    <property type="match status" value="1"/>
</dbReference>
<keyword evidence="3 9" id="KW-0547">Nucleotide-binding</keyword>
<comment type="function">
    <text evidence="8 9">This protein is involved in the repair of mismatches in DNA. It is possible that it carries out the mismatch recognition step. This protein has a weak ATPase activity.</text>
</comment>
<keyword evidence="4 9" id="KW-0227">DNA damage</keyword>
<dbReference type="GO" id="GO:0003684">
    <property type="term" value="F:damaged DNA binding"/>
    <property type="evidence" value="ECO:0007669"/>
    <property type="project" value="UniProtKB-UniRule"/>
</dbReference>
<dbReference type="SMART" id="SM00534">
    <property type="entry name" value="MUTSac"/>
    <property type="match status" value="1"/>
</dbReference>
<dbReference type="GO" id="GO:0006298">
    <property type="term" value="P:mismatch repair"/>
    <property type="evidence" value="ECO:0007669"/>
    <property type="project" value="UniProtKB-UniRule"/>
</dbReference>
<dbReference type="PROSITE" id="PS00486">
    <property type="entry name" value="DNA_MISMATCH_REPAIR_2"/>
    <property type="match status" value="1"/>
</dbReference>
<dbReference type="Gene3D" id="3.30.420.110">
    <property type="entry name" value="MutS, connector domain"/>
    <property type="match status" value="1"/>
</dbReference>
<evidence type="ECO:0000256" key="2">
    <source>
        <dbReference type="ARBA" id="ARBA00021982"/>
    </source>
</evidence>
<keyword evidence="5 9" id="KW-0067">ATP-binding</keyword>
<dbReference type="InterPro" id="IPR017261">
    <property type="entry name" value="DNA_mismatch_repair_MutS/MSH"/>
</dbReference>
<dbReference type="InterPro" id="IPR007696">
    <property type="entry name" value="DNA_mismatch_repair_MutS_core"/>
</dbReference>
<dbReference type="Gene3D" id="1.10.1420.10">
    <property type="match status" value="2"/>
</dbReference>
<dbReference type="PIRSF" id="PIRSF037677">
    <property type="entry name" value="DNA_mis_repair_Msh6"/>
    <property type="match status" value="1"/>
</dbReference>
<dbReference type="Pfam" id="PF00488">
    <property type="entry name" value="MutS_V"/>
    <property type="match status" value="1"/>
</dbReference>
<dbReference type="FunFam" id="3.40.50.300:FF:000870">
    <property type="entry name" value="MutS protein homolog 4"/>
    <property type="match status" value="1"/>
</dbReference>
<dbReference type="FunFam" id="1.10.1420.10:FF:000001">
    <property type="entry name" value="DNA mismatch repair protein MutS"/>
    <property type="match status" value="1"/>
</dbReference>
<dbReference type="InterPro" id="IPR007860">
    <property type="entry name" value="DNA_mmatch_repair_MutS_con_dom"/>
</dbReference>
<feature type="domain" description="DNA mismatch repair proteins mutS family" evidence="11">
    <location>
        <begin position="726"/>
        <end position="742"/>
    </location>
</feature>
<dbReference type="PANTHER" id="PTHR11361:SF34">
    <property type="entry name" value="DNA MISMATCH REPAIR PROTEIN MSH1, MITOCHONDRIAL"/>
    <property type="match status" value="1"/>
</dbReference>
<organism evidence="12 13">
    <name type="scientific">Desulfovibrio gilichinskyi</name>
    <dbReference type="NCBI Taxonomy" id="1519643"/>
    <lineage>
        <taxon>Bacteria</taxon>
        <taxon>Pseudomonadati</taxon>
        <taxon>Thermodesulfobacteriota</taxon>
        <taxon>Desulfovibrionia</taxon>
        <taxon>Desulfovibrionales</taxon>
        <taxon>Desulfovibrionaceae</taxon>
        <taxon>Desulfovibrio</taxon>
    </lineage>
</organism>
<protein>
    <recommendedName>
        <fullName evidence="2 9">DNA mismatch repair protein MutS</fullName>
    </recommendedName>
</protein>
<dbReference type="SUPFAM" id="SSF53150">
    <property type="entry name" value="DNA repair protein MutS, domain II"/>
    <property type="match status" value="1"/>
</dbReference>
<evidence type="ECO:0000256" key="7">
    <source>
        <dbReference type="ARBA" id="ARBA00023204"/>
    </source>
</evidence>
<dbReference type="InterPro" id="IPR007695">
    <property type="entry name" value="DNA_mismatch_repair_MutS-lik_N"/>
</dbReference>
<dbReference type="AlphaFoldDB" id="A0A1X7CC99"/>
<dbReference type="InterPro" id="IPR036187">
    <property type="entry name" value="DNA_mismatch_repair_MutS_sf"/>
</dbReference>
<dbReference type="Proteomes" id="UP000192906">
    <property type="component" value="Unassembled WGS sequence"/>
</dbReference>
<dbReference type="InterPro" id="IPR027417">
    <property type="entry name" value="P-loop_NTPase"/>
</dbReference>
<dbReference type="Pfam" id="PF05192">
    <property type="entry name" value="MutS_III"/>
    <property type="match status" value="1"/>
</dbReference>
<evidence type="ECO:0000259" key="11">
    <source>
        <dbReference type="PROSITE" id="PS00486"/>
    </source>
</evidence>
<dbReference type="SMART" id="SM00533">
    <property type="entry name" value="MUTSd"/>
    <property type="match status" value="1"/>
</dbReference>
<evidence type="ECO:0000256" key="3">
    <source>
        <dbReference type="ARBA" id="ARBA00022741"/>
    </source>
</evidence>
<gene>
    <name evidence="9" type="primary">mutS</name>
    <name evidence="12" type="ORF">SAMN06295933_0657</name>
</gene>
<dbReference type="SUPFAM" id="SSF52540">
    <property type="entry name" value="P-loop containing nucleoside triphosphate hydrolases"/>
    <property type="match status" value="1"/>
</dbReference>
<dbReference type="FunFam" id="3.40.1170.10:FF:000001">
    <property type="entry name" value="DNA mismatch repair protein MutS"/>
    <property type="match status" value="1"/>
</dbReference>
<evidence type="ECO:0000256" key="4">
    <source>
        <dbReference type="ARBA" id="ARBA00022763"/>
    </source>
</evidence>
<reference evidence="13" key="1">
    <citation type="submission" date="2017-04" db="EMBL/GenBank/DDBJ databases">
        <authorList>
            <person name="Varghese N."/>
            <person name="Submissions S."/>
        </authorList>
    </citation>
    <scope>NUCLEOTIDE SEQUENCE [LARGE SCALE GENOMIC DNA]</scope>
    <source>
        <strain evidence="13">K3S</strain>
    </source>
</reference>
<evidence type="ECO:0000313" key="12">
    <source>
        <dbReference type="EMBL" id="SME93905.1"/>
    </source>
</evidence>
<dbReference type="InterPro" id="IPR007861">
    <property type="entry name" value="DNA_mismatch_repair_MutS_clamp"/>
</dbReference>
<dbReference type="Gene3D" id="3.40.1170.10">
    <property type="entry name" value="DNA repair protein MutS, domain I"/>
    <property type="match status" value="1"/>
</dbReference>
<keyword evidence="13" id="KW-1185">Reference proteome</keyword>
<dbReference type="Pfam" id="PF01624">
    <property type="entry name" value="MutS_I"/>
    <property type="match status" value="1"/>
</dbReference>
<dbReference type="Pfam" id="PF05190">
    <property type="entry name" value="MutS_IV"/>
    <property type="match status" value="1"/>
</dbReference>
<keyword evidence="6 9" id="KW-0238">DNA-binding</keyword>
<evidence type="ECO:0000256" key="5">
    <source>
        <dbReference type="ARBA" id="ARBA00022840"/>
    </source>
</evidence>
<dbReference type="GO" id="GO:0030983">
    <property type="term" value="F:mismatched DNA binding"/>
    <property type="evidence" value="ECO:0007669"/>
    <property type="project" value="InterPro"/>
</dbReference>
<sequence>MPQLAFNNVSQRIEPITPSDNIVSTPKLTPMFEQYLQIKEDHPDSLLFYRMGDFYELFFEDAEIAARELQISLTCRNPNSEVKTPMCGVPHHAVDAYLSRLLEKGYKIALCDQIEDPKLAKGLVKRAVTRIFTPGTVVEDSTLSAKANNFLAALIWDEAKSAGGLAWIDFSTGQWSGVLSKTEADLWQWAIKVGPKELILQQGKVVPTHYGEIDARITPAPSAGFFNLKTARDNILEVQNVADLEALDLEDKPQLTQACGALIAYLRQTQMQELSHLGEFRPLSLSKYMILDEVTERNLELFRRLDGKTGKGTLLAVLDKTMTPMGGRLLSTRLKQPWRDLAPIEHNQKAVTFFYENDSVRATIRKLLDTIYDLERLSTRVVLGRANPKDFISLKESLKNLPPMQYELQTAITSVEETNSIAVAQALRTIVAKWDSMSDVTDLLEKAMVDSPPPVITEGGLFKLGYNAELDEFIELTEHGEAKLAELLEHEKESCDLPKLKIGYNKVFGYYFEISKAFKGQVPDYFERRQTLVNCERYISPQLKELEDKLISASEQRKKLEYNLFQAIRDEVAKNRSRFMFMADAISAIDFWQGLAEAARINRWVCPEVHAGMEVVVSEGRHPVVEAVQGSANYIPNNLTIDEKRRILLITGPNMAGKSTVLRQIALMGIMAQMGSYIPASSGRIGLMDRVFSRVGASDNLAQGQSTFMVEMMETARILRQASKRSLVILDEIGRGTSTFDGLALAWAVVEELSKRARGGIRTLFATHYHELTSLEGVIDGLRNFNIAVREWKGDILFLRRLVPGPADKSYGIEVAKLAGVPKPVVSRAREILANLEEKSHDSNLRSGTQTTIVQSILPGMIASGTNDKKDIPPEDHEIIKELRHLDINGLSPIEAITLLNQWKKSLGDN</sequence>
<comment type="similarity">
    <text evidence="1 9 10">Belongs to the DNA mismatch repair MutS family.</text>
</comment>
<dbReference type="NCBIfam" id="NF003810">
    <property type="entry name" value="PRK05399.1"/>
    <property type="match status" value="1"/>
</dbReference>
<dbReference type="PANTHER" id="PTHR11361">
    <property type="entry name" value="DNA MISMATCH REPAIR PROTEIN MUTS FAMILY MEMBER"/>
    <property type="match status" value="1"/>
</dbReference>
<proteinExistence type="inferred from homology"/>
<evidence type="ECO:0000256" key="6">
    <source>
        <dbReference type="ARBA" id="ARBA00023125"/>
    </source>
</evidence>
<evidence type="ECO:0000313" key="13">
    <source>
        <dbReference type="Proteomes" id="UP000192906"/>
    </source>
</evidence>
<dbReference type="STRING" id="1519643.SAMN06295933_0657"/>
<evidence type="ECO:0000256" key="9">
    <source>
        <dbReference type="HAMAP-Rule" id="MF_00096"/>
    </source>
</evidence>
<keyword evidence="7 9" id="KW-0234">DNA repair</keyword>
<dbReference type="GO" id="GO:0005829">
    <property type="term" value="C:cytosol"/>
    <property type="evidence" value="ECO:0007669"/>
    <property type="project" value="TreeGrafter"/>
</dbReference>
<dbReference type="InterPro" id="IPR005748">
    <property type="entry name" value="DNA_mismatch_repair_MutS"/>
</dbReference>
<dbReference type="CDD" id="cd03284">
    <property type="entry name" value="ABC_MutS1"/>
    <property type="match status" value="1"/>
</dbReference>
<dbReference type="SUPFAM" id="SSF55271">
    <property type="entry name" value="DNA repair protein MutS, domain I"/>
    <property type="match status" value="1"/>
</dbReference>
<dbReference type="SUPFAM" id="SSF48334">
    <property type="entry name" value="DNA repair protein MutS, domain III"/>
    <property type="match status" value="1"/>
</dbReference>
<dbReference type="InterPro" id="IPR045076">
    <property type="entry name" value="MutS"/>
</dbReference>
<dbReference type="InterPro" id="IPR000432">
    <property type="entry name" value="DNA_mismatch_repair_MutS_C"/>
</dbReference>
<dbReference type="InterPro" id="IPR036678">
    <property type="entry name" value="MutS_con_dom_sf"/>
</dbReference>
<accession>A0A1X7CC99</accession>
<name>A0A1X7CC99_9BACT</name>
<dbReference type="InterPro" id="IPR016151">
    <property type="entry name" value="DNA_mismatch_repair_MutS_N"/>
</dbReference>
<dbReference type="EMBL" id="FWZU01000001">
    <property type="protein sequence ID" value="SME93905.1"/>
    <property type="molecule type" value="Genomic_DNA"/>
</dbReference>
<feature type="binding site" evidence="9">
    <location>
        <begin position="652"/>
        <end position="659"/>
    </location>
    <ligand>
        <name>ATP</name>
        <dbReference type="ChEBI" id="CHEBI:30616"/>
    </ligand>
</feature>
<evidence type="ECO:0000256" key="8">
    <source>
        <dbReference type="ARBA" id="ARBA00024647"/>
    </source>
</evidence>